<feature type="domain" description="MoxR" evidence="3">
    <location>
        <begin position="2"/>
        <end position="175"/>
    </location>
</feature>
<evidence type="ECO:0000313" key="4">
    <source>
        <dbReference type="EMBL" id="QQZ58963.1"/>
    </source>
</evidence>
<dbReference type="PANTHER" id="PTHR32204:SF0">
    <property type="entry name" value="ATPASE RAVA"/>
    <property type="match status" value="1"/>
</dbReference>
<dbReference type="InterPro" id="IPR045427">
    <property type="entry name" value="MoxR"/>
</dbReference>
<keyword evidence="5" id="KW-1185">Reference proteome</keyword>
<feature type="coiled-coil region" evidence="1">
    <location>
        <begin position="289"/>
        <end position="335"/>
    </location>
</feature>
<dbReference type="Pfam" id="PF20030">
    <property type="entry name" value="bpMoxR"/>
    <property type="match status" value="1"/>
</dbReference>
<dbReference type="EMBL" id="CP068595">
    <property type="protein sequence ID" value="QQZ58963.1"/>
    <property type="molecule type" value="Genomic_DNA"/>
</dbReference>
<dbReference type="SUPFAM" id="SSF52540">
    <property type="entry name" value="P-loop containing nucleoside triphosphate hydrolases"/>
    <property type="match status" value="1"/>
</dbReference>
<dbReference type="KEGG" id="pson:JI735_19745"/>
<dbReference type="Pfam" id="PF17868">
    <property type="entry name" value="AAA_lid_8"/>
    <property type="match status" value="1"/>
</dbReference>
<dbReference type="InterPro" id="IPR041538">
    <property type="entry name" value="RavA-like_AAA_lid"/>
</dbReference>
<evidence type="ECO:0000313" key="5">
    <source>
        <dbReference type="Proteomes" id="UP000595841"/>
    </source>
</evidence>
<evidence type="ECO:0000256" key="1">
    <source>
        <dbReference type="SAM" id="Coils"/>
    </source>
</evidence>
<dbReference type="PIRSF" id="PIRSF002849">
    <property type="entry name" value="AAA_ATPase_chaperone_MoxR_prd"/>
    <property type="match status" value="1"/>
</dbReference>
<dbReference type="InterPro" id="IPR050513">
    <property type="entry name" value="RavA_ATPases"/>
</dbReference>
<accession>A0A974S9Y8</accession>
<reference evidence="4 5" key="1">
    <citation type="submission" date="2021-01" db="EMBL/GenBank/DDBJ databases">
        <title>Whole genome sequence of Paenibacillus sonchi LMG 24727 for comparative genomics.</title>
        <authorList>
            <person name="Lee G."/>
            <person name="Kim M.-J."/>
            <person name="Lim K."/>
            <person name="Shin J.-H."/>
        </authorList>
    </citation>
    <scope>NUCLEOTIDE SEQUENCE [LARGE SCALE GENOMIC DNA]</scope>
    <source>
        <strain evidence="4 5">LMG 24727</strain>
    </source>
</reference>
<dbReference type="CDD" id="cd00009">
    <property type="entry name" value="AAA"/>
    <property type="match status" value="1"/>
</dbReference>
<evidence type="ECO:0000259" key="2">
    <source>
        <dbReference type="Pfam" id="PF17868"/>
    </source>
</evidence>
<keyword evidence="1" id="KW-0175">Coiled coil</keyword>
<sequence length="363" mass="40998">MKIKDIQNALSQQYVERQEVVEALLVAMIARQHALLIGPPGTAKTAMVSDLTKRITGAGYFQWLLTRFTTPEELFGPLSLKELEQGVYKRNTTSKLPEAHISYLDEIFKSNSAILNALLTLVNERLFYNDGAPAQVPLMSLIGSSNEYPEEGEGLEALFDRFLIRFEVDYIGEDVSFLQMLKGTASVPASMTLEELYELQFFSDTVTIPDDVYETLGRIRKELKDEGIHPSDRRFKQSLSIIRAKAVLAGRDYAEREDVLLLKNSLWERPEQRIKVAAIVKKHAQDAVKRQMEETIQQVKDVLEAVKTNSTPDQALEATKKLKMLSADIEKLSQSYPQRSEISDLKELLKKSMEEVADLALGV</sequence>
<dbReference type="InterPro" id="IPR027417">
    <property type="entry name" value="P-loop_NTPase"/>
</dbReference>
<dbReference type="AlphaFoldDB" id="A0A974S9Y8"/>
<dbReference type="RefSeq" id="WP_039833825.1">
    <property type="nucleotide sequence ID" value="NZ_CP068595.1"/>
</dbReference>
<gene>
    <name evidence="4" type="ORF">JI735_19745</name>
</gene>
<name>A0A974S9Y8_9BACL</name>
<dbReference type="Proteomes" id="UP000595841">
    <property type="component" value="Chromosome"/>
</dbReference>
<dbReference type="Gene3D" id="3.40.50.300">
    <property type="entry name" value="P-loop containing nucleotide triphosphate hydrolases"/>
    <property type="match status" value="1"/>
</dbReference>
<feature type="domain" description="ATPase RavA-like AAA lid" evidence="2">
    <location>
        <begin position="211"/>
        <end position="280"/>
    </location>
</feature>
<proteinExistence type="predicted"/>
<organism evidence="4 5">
    <name type="scientific">Paenibacillus sonchi</name>
    <dbReference type="NCBI Taxonomy" id="373687"/>
    <lineage>
        <taxon>Bacteria</taxon>
        <taxon>Bacillati</taxon>
        <taxon>Bacillota</taxon>
        <taxon>Bacilli</taxon>
        <taxon>Bacillales</taxon>
        <taxon>Paenibacillaceae</taxon>
        <taxon>Paenibacillus</taxon>
        <taxon>Paenibacillus sonchi group</taxon>
    </lineage>
</organism>
<evidence type="ECO:0000259" key="3">
    <source>
        <dbReference type="Pfam" id="PF20030"/>
    </source>
</evidence>
<dbReference type="PANTHER" id="PTHR32204">
    <property type="entry name" value="ATPASE RAVA"/>
    <property type="match status" value="1"/>
</dbReference>
<protein>
    <submittedName>
        <fullName evidence="4">AAA family ATPase</fullName>
    </submittedName>
</protein>